<name>D0LTX4_HALO1</name>
<dbReference type="RefSeq" id="WP_012828418.1">
    <property type="nucleotide sequence ID" value="NC_013440.1"/>
</dbReference>
<dbReference type="InterPro" id="IPR006311">
    <property type="entry name" value="TAT_signal"/>
</dbReference>
<accession>D0LTX4</accession>
<organism evidence="2 3">
    <name type="scientific">Haliangium ochraceum (strain DSM 14365 / JCM 11303 / SMP-2)</name>
    <dbReference type="NCBI Taxonomy" id="502025"/>
    <lineage>
        <taxon>Bacteria</taxon>
        <taxon>Pseudomonadati</taxon>
        <taxon>Myxococcota</taxon>
        <taxon>Polyangia</taxon>
        <taxon>Haliangiales</taxon>
        <taxon>Kofleriaceae</taxon>
        <taxon>Haliangium</taxon>
    </lineage>
</organism>
<dbReference type="Proteomes" id="UP000001880">
    <property type="component" value="Chromosome"/>
</dbReference>
<evidence type="ECO:0000313" key="2">
    <source>
        <dbReference type="EMBL" id="ACY15818.1"/>
    </source>
</evidence>
<dbReference type="STRING" id="502025.Hoch_3316"/>
<dbReference type="PROSITE" id="PS51318">
    <property type="entry name" value="TAT"/>
    <property type="match status" value="1"/>
</dbReference>
<keyword evidence="3" id="KW-1185">Reference proteome</keyword>
<dbReference type="AlphaFoldDB" id="D0LTX4"/>
<dbReference type="EMBL" id="CP001804">
    <property type="protein sequence ID" value="ACY15818.1"/>
    <property type="molecule type" value="Genomic_DNA"/>
</dbReference>
<dbReference type="HOGENOM" id="CLU_044709_1_0_7"/>
<evidence type="ECO:0000313" key="3">
    <source>
        <dbReference type="Proteomes" id="UP000001880"/>
    </source>
</evidence>
<proteinExistence type="predicted"/>
<sequence>MTKFSRRQFNLGLGASMLAAPFLGLLRGGTAGAAEAGRASRLIVFFTPNGTVHQHWRPSGSGSSFSFPSGSMLEPLSAHRSNLVICDGLDFYGADNHEGGMGAMLTGGGGAGTASGGASVDQFIAERVGGDTRFPSLEFGVQTSAWGGNTQTRMSYRSAGVFVPPDDSPLSVYERMFGDIAADPGEADLRLRQRQSILDLVGGELSTLGKSVGSSEQRKLEAHLEAVREVERSLGGVATGTCDAPAPVQDLAPLANDNFPAIGKAQMDLLVLALSCGLTRVASLQWAHTVAPTVFSWLGISEGHHSLSHMDDGNTAGIADLVKAERWFAEQFAYLLDRLAETPEPDGSGSMLESSLVVWCKEMGDSRLHNCNSVPFVLAGQAGGALETGRYLRFDAAPHTKLLVSICHAMGIDTGTFGDPSYGTGPLPGLL</sequence>
<feature type="chain" id="PRO_5003010911" description="Tat (Twin-arginine translocation) pathway signal sequence domain protein" evidence="1">
    <location>
        <begin position="34"/>
        <end position="431"/>
    </location>
</feature>
<evidence type="ECO:0000256" key="1">
    <source>
        <dbReference type="SAM" id="SignalP"/>
    </source>
</evidence>
<evidence type="ECO:0008006" key="4">
    <source>
        <dbReference type="Google" id="ProtNLM"/>
    </source>
</evidence>
<dbReference type="OrthoDB" id="9146593at2"/>
<dbReference type="Pfam" id="PF07586">
    <property type="entry name" value="HXXSHH"/>
    <property type="match status" value="1"/>
</dbReference>
<protein>
    <recommendedName>
        <fullName evidence="4">Tat (Twin-arginine translocation) pathway signal sequence domain protein</fullName>
    </recommendedName>
</protein>
<gene>
    <name evidence="2" type="ordered locus">Hoch_3316</name>
</gene>
<reference evidence="2 3" key="1">
    <citation type="journal article" date="2010" name="Stand. Genomic Sci.">
        <title>Complete genome sequence of Haliangium ochraceum type strain (SMP-2).</title>
        <authorList>
            <consortium name="US DOE Joint Genome Institute (JGI-PGF)"/>
            <person name="Ivanova N."/>
            <person name="Daum C."/>
            <person name="Lang E."/>
            <person name="Abt B."/>
            <person name="Kopitz M."/>
            <person name="Saunders E."/>
            <person name="Lapidus A."/>
            <person name="Lucas S."/>
            <person name="Glavina Del Rio T."/>
            <person name="Nolan M."/>
            <person name="Tice H."/>
            <person name="Copeland A."/>
            <person name="Cheng J.F."/>
            <person name="Chen F."/>
            <person name="Bruce D."/>
            <person name="Goodwin L."/>
            <person name="Pitluck S."/>
            <person name="Mavromatis K."/>
            <person name="Pati A."/>
            <person name="Mikhailova N."/>
            <person name="Chen A."/>
            <person name="Palaniappan K."/>
            <person name="Land M."/>
            <person name="Hauser L."/>
            <person name="Chang Y.J."/>
            <person name="Jeffries C.D."/>
            <person name="Detter J.C."/>
            <person name="Brettin T."/>
            <person name="Rohde M."/>
            <person name="Goker M."/>
            <person name="Bristow J."/>
            <person name="Markowitz V."/>
            <person name="Eisen J.A."/>
            <person name="Hugenholtz P."/>
            <person name="Kyrpides N.C."/>
            <person name="Klenk H.P."/>
        </authorList>
    </citation>
    <scope>NUCLEOTIDE SEQUENCE [LARGE SCALE GENOMIC DNA]</scope>
    <source>
        <strain evidence="3">DSM 14365 / CIP 107738 / JCM 11303 / AJ 13395 / SMP-2</strain>
    </source>
</reference>
<dbReference type="eggNOG" id="COG2960">
    <property type="taxonomic scope" value="Bacteria"/>
</dbReference>
<keyword evidence="1" id="KW-0732">Signal</keyword>
<dbReference type="InterPro" id="IPR011447">
    <property type="entry name" value="DUF1552"/>
</dbReference>
<dbReference type="KEGG" id="hoh:Hoch_3316"/>
<feature type="signal peptide" evidence="1">
    <location>
        <begin position="1"/>
        <end position="33"/>
    </location>
</feature>